<keyword evidence="3" id="KW-1185">Reference proteome</keyword>
<evidence type="ECO:0000313" key="2">
    <source>
        <dbReference type="EMBL" id="KAL3282709.1"/>
    </source>
</evidence>
<sequence length="167" mass="19206">MYHFLCKGPIHDLEEHLSAKFFNKKETPKKLRTEVQIKSRKQGLNAPKTYAQIAVRNRKTNDVSQQREECKNHTNEVGRNCILKKLVFSTNTKIQKSGEQGDEPKRSTKPSSDLGQEELAEGIVQGHQLSENLILENMSCETLKKDWQRPRRKKRPAIYGTVAFTKA</sequence>
<feature type="region of interest" description="Disordered" evidence="1">
    <location>
        <begin position="93"/>
        <end position="115"/>
    </location>
</feature>
<name>A0ABD2NVL2_9CUCU</name>
<accession>A0ABD2NVL2</accession>
<evidence type="ECO:0000313" key="3">
    <source>
        <dbReference type="Proteomes" id="UP001516400"/>
    </source>
</evidence>
<dbReference type="EMBL" id="JABFTP020000144">
    <property type="protein sequence ID" value="KAL3282709.1"/>
    <property type="molecule type" value="Genomic_DNA"/>
</dbReference>
<feature type="region of interest" description="Disordered" evidence="1">
    <location>
        <begin position="146"/>
        <end position="167"/>
    </location>
</feature>
<organism evidence="2 3">
    <name type="scientific">Cryptolaemus montrouzieri</name>
    <dbReference type="NCBI Taxonomy" id="559131"/>
    <lineage>
        <taxon>Eukaryota</taxon>
        <taxon>Metazoa</taxon>
        <taxon>Ecdysozoa</taxon>
        <taxon>Arthropoda</taxon>
        <taxon>Hexapoda</taxon>
        <taxon>Insecta</taxon>
        <taxon>Pterygota</taxon>
        <taxon>Neoptera</taxon>
        <taxon>Endopterygota</taxon>
        <taxon>Coleoptera</taxon>
        <taxon>Polyphaga</taxon>
        <taxon>Cucujiformia</taxon>
        <taxon>Coccinelloidea</taxon>
        <taxon>Coccinellidae</taxon>
        <taxon>Scymninae</taxon>
        <taxon>Scymnini</taxon>
        <taxon>Cryptolaemus</taxon>
    </lineage>
</organism>
<evidence type="ECO:0000256" key="1">
    <source>
        <dbReference type="SAM" id="MobiDB-lite"/>
    </source>
</evidence>
<reference evidence="2 3" key="1">
    <citation type="journal article" date="2021" name="BMC Biol.">
        <title>Horizontally acquired antibacterial genes associated with adaptive radiation of ladybird beetles.</title>
        <authorList>
            <person name="Li H.S."/>
            <person name="Tang X.F."/>
            <person name="Huang Y.H."/>
            <person name="Xu Z.Y."/>
            <person name="Chen M.L."/>
            <person name="Du X.Y."/>
            <person name="Qiu B.Y."/>
            <person name="Chen P.T."/>
            <person name="Zhang W."/>
            <person name="Slipinski A."/>
            <person name="Escalona H.E."/>
            <person name="Waterhouse R.M."/>
            <person name="Zwick A."/>
            <person name="Pang H."/>
        </authorList>
    </citation>
    <scope>NUCLEOTIDE SEQUENCE [LARGE SCALE GENOMIC DNA]</scope>
    <source>
        <strain evidence="2">SYSU2018</strain>
    </source>
</reference>
<protein>
    <submittedName>
        <fullName evidence="2">Uncharacterized protein</fullName>
    </submittedName>
</protein>
<proteinExistence type="predicted"/>
<gene>
    <name evidence="2" type="ORF">HHI36_005881</name>
</gene>
<dbReference type="AlphaFoldDB" id="A0ABD2NVL2"/>
<dbReference type="Proteomes" id="UP001516400">
    <property type="component" value="Unassembled WGS sequence"/>
</dbReference>
<comment type="caution">
    <text evidence="2">The sequence shown here is derived from an EMBL/GenBank/DDBJ whole genome shotgun (WGS) entry which is preliminary data.</text>
</comment>